<keyword evidence="1" id="KW-1133">Transmembrane helix</keyword>
<gene>
    <name evidence="3" type="ORF">ERS852571_02312</name>
</gene>
<name>A0A173TX40_ANAHA</name>
<feature type="transmembrane region" description="Helical" evidence="1">
    <location>
        <begin position="94"/>
        <end position="112"/>
    </location>
</feature>
<feature type="transmembrane region" description="Helical" evidence="1">
    <location>
        <begin position="132"/>
        <end position="151"/>
    </location>
</feature>
<dbReference type="Gene3D" id="1.20.144.10">
    <property type="entry name" value="Phosphatidic acid phosphatase type 2/haloperoxidase"/>
    <property type="match status" value="1"/>
</dbReference>
<dbReference type="AlphaFoldDB" id="A0A173TX40"/>
<dbReference type="InterPro" id="IPR026841">
    <property type="entry name" value="Aur1/Ipt1"/>
</dbReference>
<dbReference type="Pfam" id="PF14378">
    <property type="entry name" value="PAP2_3"/>
    <property type="match status" value="1"/>
</dbReference>
<dbReference type="InterPro" id="IPR036938">
    <property type="entry name" value="PAP2/HPO_sf"/>
</dbReference>
<feature type="transmembrane region" description="Helical" evidence="1">
    <location>
        <begin position="20"/>
        <end position="42"/>
    </location>
</feature>
<evidence type="ECO:0000256" key="1">
    <source>
        <dbReference type="SAM" id="Phobius"/>
    </source>
</evidence>
<reference evidence="3 4" key="1">
    <citation type="submission" date="2015-09" db="EMBL/GenBank/DDBJ databases">
        <authorList>
            <consortium name="Pathogen Informatics"/>
        </authorList>
    </citation>
    <scope>NUCLEOTIDE SEQUENCE [LARGE SCALE GENOMIC DNA]</scope>
    <source>
        <strain evidence="3 4">2789STDY5834959</strain>
    </source>
</reference>
<protein>
    <submittedName>
        <fullName evidence="3">PAP2 superfamily</fullName>
    </submittedName>
</protein>
<feature type="transmembrane region" description="Helical" evidence="1">
    <location>
        <begin position="62"/>
        <end position="82"/>
    </location>
</feature>
<keyword evidence="1" id="KW-0812">Transmembrane</keyword>
<evidence type="ECO:0000313" key="4">
    <source>
        <dbReference type="Proteomes" id="UP000095553"/>
    </source>
</evidence>
<evidence type="ECO:0000313" key="3">
    <source>
        <dbReference type="EMBL" id="CUN06657.1"/>
    </source>
</evidence>
<dbReference type="SUPFAM" id="SSF48317">
    <property type="entry name" value="Acid phosphatase/Vanadium-dependent haloperoxidase"/>
    <property type="match status" value="1"/>
</dbReference>
<dbReference type="EMBL" id="CYXY01000014">
    <property type="protein sequence ID" value="CUN06657.1"/>
    <property type="molecule type" value="Genomic_DNA"/>
</dbReference>
<feature type="domain" description="Inositolphosphotransferase Aur1/Ipt1" evidence="2">
    <location>
        <begin position="64"/>
        <end position="198"/>
    </location>
</feature>
<accession>A0A173TX40</accession>
<organism evidence="3 4">
    <name type="scientific">Anaerostipes hadrus</name>
    <dbReference type="NCBI Taxonomy" id="649756"/>
    <lineage>
        <taxon>Bacteria</taxon>
        <taxon>Bacillati</taxon>
        <taxon>Bacillota</taxon>
        <taxon>Clostridia</taxon>
        <taxon>Lachnospirales</taxon>
        <taxon>Lachnospiraceae</taxon>
        <taxon>Anaerostipes</taxon>
    </lineage>
</organism>
<feature type="transmembrane region" description="Helical" evidence="1">
    <location>
        <begin position="186"/>
        <end position="204"/>
    </location>
</feature>
<sequence length="242" mass="28347">MNQKKDYVLRWIPKYSIIPLITALVLNTLVYSGTMVLCKGLYHHDFTTAFDRMVPVIPEFTSIYLICYVFWVVNYIMTARISREHMYRFLTADYLSRIVCGISFVFLPTTLVRPEITGTGFWDQALRFVYSIDQSANLFPSIHCLVSWFCYIGIRHQKKIPVWYQRFSLVFAILVCISTQVTKQHYIIDVFGGIILSEVCYLIGRKTNLYQGLWKVFEKINQRVGLERRSVKYKGKLSEIKG</sequence>
<evidence type="ECO:0000259" key="2">
    <source>
        <dbReference type="Pfam" id="PF14378"/>
    </source>
</evidence>
<dbReference type="Proteomes" id="UP000095553">
    <property type="component" value="Unassembled WGS sequence"/>
</dbReference>
<feature type="transmembrane region" description="Helical" evidence="1">
    <location>
        <begin position="163"/>
        <end position="180"/>
    </location>
</feature>
<proteinExistence type="predicted"/>
<dbReference type="GO" id="GO:0016020">
    <property type="term" value="C:membrane"/>
    <property type="evidence" value="ECO:0007669"/>
    <property type="project" value="UniProtKB-SubCell"/>
</dbReference>
<dbReference type="RefSeq" id="WP_055073160.1">
    <property type="nucleotide sequence ID" value="NZ_CYXY01000014.1"/>
</dbReference>
<keyword evidence="1" id="KW-0472">Membrane</keyword>